<dbReference type="Pfam" id="PF00111">
    <property type="entry name" value="Fer2"/>
    <property type="match status" value="1"/>
</dbReference>
<keyword evidence="1" id="KW-0411">Iron-sulfur</keyword>
<dbReference type="PROSITE" id="PS51085">
    <property type="entry name" value="2FE2S_FER_2"/>
    <property type="match status" value="1"/>
</dbReference>
<dbReference type="GO" id="GO:0051537">
    <property type="term" value="F:2 iron, 2 sulfur cluster binding"/>
    <property type="evidence" value="ECO:0007669"/>
    <property type="project" value="InterPro"/>
</dbReference>
<evidence type="ECO:0000259" key="4">
    <source>
        <dbReference type="PROSITE" id="PS51384"/>
    </source>
</evidence>
<comment type="caution">
    <text evidence="5">The sequence shown here is derived from an EMBL/GenBank/DDBJ whole genome shotgun (WGS) entry which is preliminary data.</text>
</comment>
<dbReference type="InterPro" id="IPR001433">
    <property type="entry name" value="OxRdtase_FAD/NAD-bd"/>
</dbReference>
<evidence type="ECO:0000259" key="3">
    <source>
        <dbReference type="PROSITE" id="PS51085"/>
    </source>
</evidence>
<proteinExistence type="predicted"/>
<dbReference type="InterPro" id="IPR036010">
    <property type="entry name" value="2Fe-2S_ferredoxin-like_sf"/>
</dbReference>
<protein>
    <submittedName>
        <fullName evidence="5">Methane monooxygenase</fullName>
    </submittedName>
</protein>
<keyword evidence="1" id="KW-0479">Metal-binding</keyword>
<feature type="domain" description="FAD-binding FR-type" evidence="4">
    <location>
        <begin position="106"/>
        <end position="207"/>
    </location>
</feature>
<dbReference type="Gene3D" id="3.40.50.80">
    <property type="entry name" value="Nucleotide-binding domain of ferredoxin-NADP reductase (FNR) module"/>
    <property type="match status" value="1"/>
</dbReference>
<sequence>MKEQIHQVTLNFADGVSRSFDVAAKSTILDAALAADVPLLYQCQSGSCSSCIAQLSEGDAVTRPGASSTLLASEYAAGQRLLCLCQAQSDCTFELGYSSEIGSSVAKEVNAFVDSVERIASNVVRLTLELADGDWLDFRPGQFVQIQVPGFGVVRSYSPSSTQSNLPKLQLLIRLLPGGAMSSYLEERAQAEDVLTLSGPYGAFFLREDKRRAPHIFVAGGTGLAPILSMIDALYQSSGRKPPMLLNFGCATPDALFCLDDIELRQQWLPSLEARICVDREPEPGMHQGSPVSALRESDVSSADTVAYLCGPQPMINAATTRLIELGVNPANIFSELFVASN</sequence>
<dbReference type="SUPFAM" id="SSF63380">
    <property type="entry name" value="Riboflavin synthase domain-like"/>
    <property type="match status" value="1"/>
</dbReference>
<dbReference type="InterPro" id="IPR039261">
    <property type="entry name" value="FNR_nucleotide-bd"/>
</dbReference>
<dbReference type="InterPro" id="IPR017938">
    <property type="entry name" value="Riboflavin_synthase-like_b-brl"/>
</dbReference>
<organism evidence="5 6">
    <name type="scientific">Pseudomonas fluorescens</name>
    <dbReference type="NCBI Taxonomy" id="294"/>
    <lineage>
        <taxon>Bacteria</taxon>
        <taxon>Pseudomonadati</taxon>
        <taxon>Pseudomonadota</taxon>
        <taxon>Gammaproteobacteria</taxon>
        <taxon>Pseudomonadales</taxon>
        <taxon>Pseudomonadaceae</taxon>
        <taxon>Pseudomonas</taxon>
    </lineage>
</organism>
<dbReference type="GO" id="GO:0004497">
    <property type="term" value="F:monooxygenase activity"/>
    <property type="evidence" value="ECO:0007669"/>
    <property type="project" value="UniProtKB-KW"/>
</dbReference>
<evidence type="ECO:0000313" key="6">
    <source>
        <dbReference type="Proteomes" id="UP000285757"/>
    </source>
</evidence>
<comment type="cofactor">
    <cofactor evidence="2">
        <name>[2Fe-2S] cluster</name>
        <dbReference type="ChEBI" id="CHEBI:190135"/>
    </cofactor>
</comment>
<gene>
    <name evidence="5" type="ORF">BK671_14450</name>
</gene>
<dbReference type="InterPro" id="IPR012675">
    <property type="entry name" value="Beta-grasp_dom_sf"/>
</dbReference>
<dbReference type="PANTHER" id="PTHR47354:SF5">
    <property type="entry name" value="PROTEIN RFBI"/>
    <property type="match status" value="1"/>
</dbReference>
<dbReference type="CDD" id="cd00207">
    <property type="entry name" value="fer2"/>
    <property type="match status" value="1"/>
</dbReference>
<dbReference type="AlphaFoldDB" id="A0A423LFW3"/>
<dbReference type="Pfam" id="PF00970">
    <property type="entry name" value="FAD_binding_6"/>
    <property type="match status" value="1"/>
</dbReference>
<dbReference type="InterPro" id="IPR050415">
    <property type="entry name" value="MRET"/>
</dbReference>
<dbReference type="SUPFAM" id="SSF52343">
    <property type="entry name" value="Ferredoxin reductase-like, C-terminal NADP-linked domain"/>
    <property type="match status" value="1"/>
</dbReference>
<evidence type="ECO:0000256" key="2">
    <source>
        <dbReference type="ARBA" id="ARBA00034078"/>
    </source>
</evidence>
<dbReference type="Pfam" id="PF00175">
    <property type="entry name" value="NAD_binding_1"/>
    <property type="match status" value="1"/>
</dbReference>
<dbReference type="InterPro" id="IPR001041">
    <property type="entry name" value="2Fe-2S_ferredoxin-type"/>
</dbReference>
<dbReference type="InterPro" id="IPR017927">
    <property type="entry name" value="FAD-bd_FR_type"/>
</dbReference>
<keyword evidence="1" id="KW-0408">Iron</keyword>
<dbReference type="Gene3D" id="3.10.20.30">
    <property type="match status" value="1"/>
</dbReference>
<dbReference type="InterPro" id="IPR047683">
    <property type="entry name" value="BenC-like_FAD_NAD-bd"/>
</dbReference>
<dbReference type="SUPFAM" id="SSF54292">
    <property type="entry name" value="2Fe-2S ferredoxin-like"/>
    <property type="match status" value="1"/>
</dbReference>
<dbReference type="InterPro" id="IPR006058">
    <property type="entry name" value="2Fe2S_fd_BS"/>
</dbReference>
<dbReference type="EMBL" id="MOBU01000010">
    <property type="protein sequence ID" value="RON67175.1"/>
    <property type="molecule type" value="Genomic_DNA"/>
</dbReference>
<dbReference type="CDD" id="cd06209">
    <property type="entry name" value="BenDO_FAD_NAD"/>
    <property type="match status" value="1"/>
</dbReference>
<evidence type="ECO:0000256" key="1">
    <source>
        <dbReference type="ARBA" id="ARBA00023014"/>
    </source>
</evidence>
<keyword evidence="5" id="KW-0503">Monooxygenase</keyword>
<reference evidence="5 6" key="1">
    <citation type="submission" date="2016-10" db="EMBL/GenBank/DDBJ databases">
        <title>Comparative genome analysis of multiple Pseudomonas spp. focuses on biocontrol and plant growth promoting traits.</title>
        <authorList>
            <person name="Tao X.-Y."/>
            <person name="Taylor C.G."/>
        </authorList>
    </citation>
    <scope>NUCLEOTIDE SEQUENCE [LARGE SCALE GENOMIC DNA]</scope>
    <source>
        <strain evidence="5 6">24D3</strain>
    </source>
</reference>
<dbReference type="InterPro" id="IPR001709">
    <property type="entry name" value="Flavoprot_Pyr_Nucl_cyt_Rdtase"/>
</dbReference>
<name>A0A423LFW3_PSEFL</name>
<keyword evidence="5" id="KW-0560">Oxidoreductase</keyword>
<dbReference type="RefSeq" id="WP_123532792.1">
    <property type="nucleotide sequence ID" value="NZ_MOBU01000010.1"/>
</dbReference>
<feature type="domain" description="2Fe-2S ferredoxin-type" evidence="3">
    <location>
        <begin position="6"/>
        <end position="99"/>
    </location>
</feature>
<dbReference type="Gene3D" id="2.40.30.10">
    <property type="entry name" value="Translation factors"/>
    <property type="match status" value="1"/>
</dbReference>
<dbReference type="PRINTS" id="PR00410">
    <property type="entry name" value="PHEHYDRXLASE"/>
</dbReference>
<dbReference type="PROSITE" id="PS00197">
    <property type="entry name" value="2FE2S_FER_1"/>
    <property type="match status" value="1"/>
</dbReference>
<dbReference type="InterPro" id="IPR008333">
    <property type="entry name" value="Cbr1-like_FAD-bd_dom"/>
</dbReference>
<dbReference type="PANTHER" id="PTHR47354">
    <property type="entry name" value="NADH OXIDOREDUCTASE HCR"/>
    <property type="match status" value="1"/>
</dbReference>
<evidence type="ECO:0000313" key="5">
    <source>
        <dbReference type="EMBL" id="RON67175.1"/>
    </source>
</evidence>
<dbReference type="PROSITE" id="PS51384">
    <property type="entry name" value="FAD_FR"/>
    <property type="match status" value="1"/>
</dbReference>
<dbReference type="PRINTS" id="PR00371">
    <property type="entry name" value="FPNCR"/>
</dbReference>
<accession>A0A423LFW3</accession>
<dbReference type="Proteomes" id="UP000285757">
    <property type="component" value="Unassembled WGS sequence"/>
</dbReference>